<accession>A0ABD3DV55</accession>
<keyword evidence="3" id="KW-1185">Reference proteome</keyword>
<sequence length="235" mass="26448">MSTDEVSNHRTDKRYLPGVNRLEMKSKSGTGVFARPGIGSGGRRDFGKGGRPAQRSVPRGFLQLVPPPYVRDRGRRPVMVAPAVPSGMKMDYTPPPEETPTEFLPEDQETMSPYPDDDRFMLLTRHPKMINGRWIEYPPILIPKKDRIHECVLEEEPPWTGMNDLDIVSEPCDICGGKYGKHDCTACPLRERCLPDEEVGKDFEVVCLFHAIPNCPHRCSGNFGRAAFKITKPLT</sequence>
<reference evidence="3" key="1">
    <citation type="journal article" date="2024" name="IScience">
        <title>Strigolactones Initiate the Formation of Haustorium-like Structures in Castilleja.</title>
        <authorList>
            <person name="Buerger M."/>
            <person name="Peterson D."/>
            <person name="Chory J."/>
        </authorList>
    </citation>
    <scope>NUCLEOTIDE SEQUENCE [LARGE SCALE GENOMIC DNA]</scope>
</reference>
<organism evidence="2 3">
    <name type="scientific">Castilleja foliolosa</name>
    <dbReference type="NCBI Taxonomy" id="1961234"/>
    <lineage>
        <taxon>Eukaryota</taxon>
        <taxon>Viridiplantae</taxon>
        <taxon>Streptophyta</taxon>
        <taxon>Embryophyta</taxon>
        <taxon>Tracheophyta</taxon>
        <taxon>Spermatophyta</taxon>
        <taxon>Magnoliopsida</taxon>
        <taxon>eudicotyledons</taxon>
        <taxon>Gunneridae</taxon>
        <taxon>Pentapetalae</taxon>
        <taxon>asterids</taxon>
        <taxon>lamiids</taxon>
        <taxon>Lamiales</taxon>
        <taxon>Orobanchaceae</taxon>
        <taxon>Pedicularideae</taxon>
        <taxon>Castillejinae</taxon>
        <taxon>Castilleja</taxon>
    </lineage>
</organism>
<dbReference type="EMBL" id="JAVIJP010000013">
    <property type="protein sequence ID" value="KAL3645993.1"/>
    <property type="molecule type" value="Genomic_DNA"/>
</dbReference>
<dbReference type="Proteomes" id="UP001632038">
    <property type="component" value="Unassembled WGS sequence"/>
</dbReference>
<dbReference type="AlphaFoldDB" id="A0ABD3DV55"/>
<feature type="compositionally biased region" description="Basic and acidic residues" evidence="1">
    <location>
        <begin position="1"/>
        <end position="15"/>
    </location>
</feature>
<name>A0ABD3DV55_9LAMI</name>
<evidence type="ECO:0000313" key="3">
    <source>
        <dbReference type="Proteomes" id="UP001632038"/>
    </source>
</evidence>
<comment type="caution">
    <text evidence="2">The sequence shown here is derived from an EMBL/GenBank/DDBJ whole genome shotgun (WGS) entry which is preliminary data.</text>
</comment>
<feature type="region of interest" description="Disordered" evidence="1">
    <location>
        <begin position="1"/>
        <end position="57"/>
    </location>
</feature>
<protein>
    <submittedName>
        <fullName evidence="2">Uncharacterized protein</fullName>
    </submittedName>
</protein>
<evidence type="ECO:0000313" key="2">
    <source>
        <dbReference type="EMBL" id="KAL3645993.1"/>
    </source>
</evidence>
<evidence type="ECO:0000256" key="1">
    <source>
        <dbReference type="SAM" id="MobiDB-lite"/>
    </source>
</evidence>
<proteinExistence type="predicted"/>
<gene>
    <name evidence="2" type="ORF">CASFOL_011173</name>
</gene>
<feature type="region of interest" description="Disordered" evidence="1">
    <location>
        <begin position="87"/>
        <end position="115"/>
    </location>
</feature>